<dbReference type="KEGG" id="jcu:105629439"/>
<evidence type="ECO:0000313" key="9">
    <source>
        <dbReference type="Proteomes" id="UP000027138"/>
    </source>
</evidence>
<evidence type="ECO:0000256" key="3">
    <source>
        <dbReference type="ARBA" id="ARBA00022676"/>
    </source>
</evidence>
<evidence type="ECO:0000256" key="4">
    <source>
        <dbReference type="ARBA" id="ARBA00022679"/>
    </source>
</evidence>
<proteinExistence type="inferred from homology"/>
<dbReference type="GO" id="GO:0047213">
    <property type="term" value="F:anthocyanidin 3-O-glucosyltransferase activity"/>
    <property type="evidence" value="ECO:0007669"/>
    <property type="project" value="UniProtKB-EC"/>
</dbReference>
<dbReference type="EC" id="2.4.1.-" evidence="7"/>
<dbReference type="Gene3D" id="3.40.50.2000">
    <property type="entry name" value="Glycogen Phosphorylase B"/>
    <property type="match status" value="2"/>
</dbReference>
<dbReference type="OrthoDB" id="5835829at2759"/>
<dbReference type="Pfam" id="PF00201">
    <property type="entry name" value="UDPGT"/>
    <property type="match status" value="1"/>
</dbReference>
<dbReference type="EMBL" id="KK914287">
    <property type="protein sequence ID" value="KDP42778.1"/>
    <property type="molecule type" value="Genomic_DNA"/>
</dbReference>
<comment type="pathway">
    <text evidence="1">Pigment biosynthesis; anthocyanin biosynthesis.</text>
</comment>
<protein>
    <recommendedName>
        <fullName evidence="7">Glycosyltransferase</fullName>
        <ecNumber evidence="7">2.4.1.-</ecNumber>
    </recommendedName>
</protein>
<comment type="catalytic activity">
    <reaction evidence="5">
        <text>an anthocyanidin + UDP-alpha-D-glucose + H(+) = an anthocyanidin 3-O-beta-D-glucoside + UDP</text>
        <dbReference type="Rhea" id="RHEA:20093"/>
        <dbReference type="ChEBI" id="CHEBI:15378"/>
        <dbReference type="ChEBI" id="CHEBI:16307"/>
        <dbReference type="ChEBI" id="CHEBI:58223"/>
        <dbReference type="ChEBI" id="CHEBI:58885"/>
        <dbReference type="ChEBI" id="CHEBI:143576"/>
        <dbReference type="EC" id="2.4.1.115"/>
    </reaction>
</comment>
<gene>
    <name evidence="8" type="ORF">JCGZ_00477</name>
</gene>
<dbReference type="AlphaFoldDB" id="A0A067L6F1"/>
<evidence type="ECO:0000256" key="2">
    <source>
        <dbReference type="ARBA" id="ARBA00009995"/>
    </source>
</evidence>
<dbReference type="GO" id="GO:0009718">
    <property type="term" value="P:anthocyanin-containing compound biosynthetic process"/>
    <property type="evidence" value="ECO:0007669"/>
    <property type="project" value="UniProtKB-UniPathway"/>
</dbReference>
<evidence type="ECO:0000256" key="6">
    <source>
        <dbReference type="RuleBase" id="RU003718"/>
    </source>
</evidence>
<organism evidence="8 9">
    <name type="scientific">Jatropha curcas</name>
    <name type="common">Barbados nut</name>
    <dbReference type="NCBI Taxonomy" id="180498"/>
    <lineage>
        <taxon>Eukaryota</taxon>
        <taxon>Viridiplantae</taxon>
        <taxon>Streptophyta</taxon>
        <taxon>Embryophyta</taxon>
        <taxon>Tracheophyta</taxon>
        <taxon>Spermatophyta</taxon>
        <taxon>Magnoliopsida</taxon>
        <taxon>eudicotyledons</taxon>
        <taxon>Gunneridae</taxon>
        <taxon>Pentapetalae</taxon>
        <taxon>rosids</taxon>
        <taxon>fabids</taxon>
        <taxon>Malpighiales</taxon>
        <taxon>Euphorbiaceae</taxon>
        <taxon>Crotonoideae</taxon>
        <taxon>Jatropheae</taxon>
        <taxon>Jatropha</taxon>
    </lineage>
</organism>
<dbReference type="PROSITE" id="PS00375">
    <property type="entry name" value="UDPGT"/>
    <property type="match status" value="1"/>
</dbReference>
<evidence type="ECO:0000256" key="7">
    <source>
        <dbReference type="RuleBase" id="RU362057"/>
    </source>
</evidence>
<evidence type="ECO:0000256" key="1">
    <source>
        <dbReference type="ARBA" id="ARBA00004935"/>
    </source>
</evidence>
<evidence type="ECO:0000256" key="5">
    <source>
        <dbReference type="ARBA" id="ARBA00047606"/>
    </source>
</evidence>
<name>A0A067L6F1_JATCU</name>
<dbReference type="InterPro" id="IPR035595">
    <property type="entry name" value="UDP_glycos_trans_CS"/>
</dbReference>
<dbReference type="FunFam" id="3.40.50.2000:FF:000080">
    <property type="entry name" value="Glycosyltransferase"/>
    <property type="match status" value="1"/>
</dbReference>
<keyword evidence="3 6" id="KW-0328">Glycosyltransferase</keyword>
<reference evidence="8 9" key="1">
    <citation type="journal article" date="2014" name="PLoS ONE">
        <title>Global Analysis of Gene Expression Profiles in Physic Nut (Jatropha curcas L.) Seedlings Exposed to Salt Stress.</title>
        <authorList>
            <person name="Zhang L."/>
            <person name="Zhang C."/>
            <person name="Wu P."/>
            <person name="Chen Y."/>
            <person name="Li M."/>
            <person name="Jiang H."/>
            <person name="Wu G."/>
        </authorList>
    </citation>
    <scope>NUCLEOTIDE SEQUENCE [LARGE SCALE GENOMIC DNA]</scope>
    <source>
        <strain evidence="9">cv. GZQX0401</strain>
        <tissue evidence="8">Young leaves</tissue>
    </source>
</reference>
<keyword evidence="4 6" id="KW-0808">Transferase</keyword>
<dbReference type="UniPathway" id="UPA00009"/>
<dbReference type="InterPro" id="IPR050481">
    <property type="entry name" value="UDP-glycosyltransf_plant"/>
</dbReference>
<dbReference type="PANTHER" id="PTHR48048">
    <property type="entry name" value="GLYCOSYLTRANSFERASE"/>
    <property type="match status" value="1"/>
</dbReference>
<dbReference type="SUPFAM" id="SSF53756">
    <property type="entry name" value="UDP-Glycosyltransferase/glycogen phosphorylase"/>
    <property type="match status" value="1"/>
</dbReference>
<sequence>MKKVELVFVPSPGVGHLASTLKAANLLLGRHERISITVFVIKLSSDLKIAKYIDSLPTSDRIRFIHLRPNDDSNDSPLTFIEKYKPHIKEAVSKLTANSDSSLAGFVLDMFCAPVIDVANEFGVPSYIFYTSSAASLGFWLYVQFIHDEQHVDLTQFKDSNTELVVPTSVNSVPGRVFPSSFFEKERLVPLLAHGRRFRESKGIMVNSFMELESHAFNYFGHSESSKTPPVYPVGPILGLEGDVVSDGSIGDKEIMKWLDDQAPESVVFLCFGSGGGFPEDQVKEIACALEHTGYRFLWSLRQLPPKGKMGPPSDYEDLAQVLPTGFLDRTDGIGKIIGWAPQTAILGHPAIGGFVSHCGWNSILESLWFGVPIATWPMYAEQQFNAFAMVIELGLAVEIKMDYKKDSEIIVSAKDIEKGIKCLMEHDNEVRMKVKEMSENSRKALSDGGSSSFSLDRLIQDIINNVI</sequence>
<dbReference type="PANTHER" id="PTHR48048:SF45">
    <property type="entry name" value="GLYCOSYLTRANSFERASE"/>
    <property type="match status" value="1"/>
</dbReference>
<comment type="similarity">
    <text evidence="2 6">Belongs to the UDP-glycosyltransferase family.</text>
</comment>
<dbReference type="FunFam" id="3.40.50.2000:FF:000056">
    <property type="entry name" value="Glycosyltransferase"/>
    <property type="match status" value="1"/>
</dbReference>
<accession>A0A067L6F1</accession>
<dbReference type="InterPro" id="IPR002213">
    <property type="entry name" value="UDP_glucos_trans"/>
</dbReference>
<keyword evidence="9" id="KW-1185">Reference proteome</keyword>
<dbReference type="CDD" id="cd03784">
    <property type="entry name" value="GT1_Gtf-like"/>
    <property type="match status" value="1"/>
</dbReference>
<evidence type="ECO:0000313" key="8">
    <source>
        <dbReference type="EMBL" id="KDP42778.1"/>
    </source>
</evidence>
<dbReference type="Proteomes" id="UP000027138">
    <property type="component" value="Unassembled WGS sequence"/>
</dbReference>